<evidence type="ECO:0008006" key="2">
    <source>
        <dbReference type="Google" id="ProtNLM"/>
    </source>
</evidence>
<protein>
    <recommendedName>
        <fullName evidence="2">Tail completion protein</fullName>
    </recommendedName>
</protein>
<accession>A0AAU8EJL2</accession>
<reference evidence="1" key="1">
    <citation type="submission" date="2024-05" db="EMBL/GenBank/DDBJ databases">
        <authorList>
            <person name="Su C."/>
        </authorList>
    </citation>
    <scope>NUCLEOTIDE SEQUENCE</scope>
</reference>
<organism evidence="1">
    <name type="scientific">Synechococcus phage QB2</name>
    <dbReference type="NCBI Taxonomy" id="3159453"/>
    <lineage>
        <taxon>Viruses</taxon>
        <taxon>Duplodnaviria</taxon>
        <taxon>Heunggongvirae</taxon>
        <taxon>Uroviricota</taxon>
        <taxon>Caudoviricetes</taxon>
        <taxon>Pantevenvirales</taxon>
        <taxon>Kyanoviridae</taxon>
    </lineage>
</organism>
<dbReference type="EMBL" id="PP861117">
    <property type="protein sequence ID" value="XCH00333.1"/>
    <property type="molecule type" value="Genomic_DNA"/>
</dbReference>
<sequence length="183" mass="21213">MANWYQEQLTNKNFLSPIGFLFILDKAQLVSFLCQKAEIPSMSLGEVNIPTRGLVPIPVEGNMRYSEFTIEFIVDEDLKNYLEIHNWMRALGTPQELRERKLWRDAHRSDPSQDPRFSDATLQVLNNNNNANFDVVFKDLFPINLSTLSFDVTSGDNDYFTATATFKYTLYEIRNVNSQTRKT</sequence>
<name>A0AAU8EJL2_9CAUD</name>
<proteinExistence type="predicted"/>
<evidence type="ECO:0000313" key="1">
    <source>
        <dbReference type="EMBL" id="XCH00333.1"/>
    </source>
</evidence>